<accession>A0ACC1J626</accession>
<dbReference type="EMBL" id="JANBPW010003019">
    <property type="protein sequence ID" value="KAJ1938892.1"/>
    <property type="molecule type" value="Genomic_DNA"/>
</dbReference>
<name>A0ACC1J626_9FUNG</name>
<comment type="caution">
    <text evidence="1">The sequence shown here is derived from an EMBL/GenBank/DDBJ whole genome shotgun (WGS) entry which is preliminary data.</text>
</comment>
<organism evidence="1 2">
    <name type="scientific">Linderina macrospora</name>
    <dbReference type="NCBI Taxonomy" id="4868"/>
    <lineage>
        <taxon>Eukaryota</taxon>
        <taxon>Fungi</taxon>
        <taxon>Fungi incertae sedis</taxon>
        <taxon>Zoopagomycota</taxon>
        <taxon>Kickxellomycotina</taxon>
        <taxon>Kickxellomycetes</taxon>
        <taxon>Kickxellales</taxon>
        <taxon>Kickxellaceae</taxon>
        <taxon>Linderina</taxon>
    </lineage>
</organism>
<protein>
    <submittedName>
        <fullName evidence="1">Uncharacterized protein</fullName>
    </submittedName>
</protein>
<dbReference type="Proteomes" id="UP001150603">
    <property type="component" value="Unassembled WGS sequence"/>
</dbReference>
<evidence type="ECO:0000313" key="1">
    <source>
        <dbReference type="EMBL" id="KAJ1938892.1"/>
    </source>
</evidence>
<evidence type="ECO:0000313" key="2">
    <source>
        <dbReference type="Proteomes" id="UP001150603"/>
    </source>
</evidence>
<keyword evidence="2" id="KW-1185">Reference proteome</keyword>
<proteinExistence type="predicted"/>
<sequence>MTNLVTEQYETGKLHLEGTLGHLTKDQELLLRRLWKALFESFESATDNLDSSADPELPTRAKKAKESAPVHKSSSWFSLGKAKEEAEHYRQIVSDIAPKSSNPPPFVRETSNTVREAFWNAIACDHPDVLLLRFLRARKWKVDDALNMLLSCLKWRLDEDIVALNWEGESRLNYALLQRGIGAIHQTDRIGQPVLYIPVKMNDPKAQPQDHMLDYTMYLMEVTRLLLHPPIEKVCLVFDTTDMSLANMDWTFFKTFLHYLEHYYPECLGLVLIYNASWVFNTLWKAVRPMLDPVVASKVQFANTKEDVLKFIPAEHLPKELGGTDPWVFKYTPPVADENKPMFDSAAREQSHKDKTIARDEFESATRQWAELGDEEGSVEGLVEKRDAVAKKLIEASVRHDVYVRARSQFHRAGIIDGLNVKW</sequence>
<gene>
    <name evidence="1" type="ORF">FBU59_004301</name>
</gene>
<reference evidence="1" key="1">
    <citation type="submission" date="2022-07" db="EMBL/GenBank/DDBJ databases">
        <title>Phylogenomic reconstructions and comparative analyses of Kickxellomycotina fungi.</title>
        <authorList>
            <person name="Reynolds N.K."/>
            <person name="Stajich J.E."/>
            <person name="Barry K."/>
            <person name="Grigoriev I.V."/>
            <person name="Crous P."/>
            <person name="Smith M.E."/>
        </authorList>
    </citation>
    <scope>NUCLEOTIDE SEQUENCE</scope>
    <source>
        <strain evidence="1">NRRL 5244</strain>
    </source>
</reference>